<dbReference type="Proteomes" id="UP001139485">
    <property type="component" value="Unassembled WGS sequence"/>
</dbReference>
<feature type="transmembrane region" description="Helical" evidence="2">
    <location>
        <begin position="363"/>
        <end position="381"/>
    </location>
</feature>
<dbReference type="RefSeq" id="WP_250827913.1">
    <property type="nucleotide sequence ID" value="NZ_JAMOIL010000018.1"/>
</dbReference>
<comment type="caution">
    <text evidence="3">The sequence shown here is derived from an EMBL/GenBank/DDBJ whole genome shotgun (WGS) entry which is preliminary data.</text>
</comment>
<evidence type="ECO:0000313" key="3">
    <source>
        <dbReference type="EMBL" id="MCM0621493.1"/>
    </source>
</evidence>
<keyword evidence="2" id="KW-0812">Transmembrane</keyword>
<keyword evidence="2" id="KW-0472">Membrane</keyword>
<feature type="region of interest" description="Disordered" evidence="1">
    <location>
        <begin position="1"/>
        <end position="39"/>
    </location>
</feature>
<feature type="transmembrane region" description="Helical" evidence="2">
    <location>
        <begin position="393"/>
        <end position="422"/>
    </location>
</feature>
<name>A0A9X2D8V6_9ACTN</name>
<gene>
    <name evidence="3" type="ORF">M8330_14460</name>
</gene>
<sequence>MSHDILPDPAVGPSSPASPAPEATDATTDATTPSRHASAPAGSRLALGATAALALVVPLLTLTDLPVPVVRPLLVVAFVLLVPGVPVVSLLGMRDAWARVVTVGLVSAGSQVVLATALVTAGVLDALAVTAVIGLVGMLLTILAWQGTRPGDGAAATLAAARERVSLAAQGAGPMLLALGAVLAVWAVGVARAGTDEFDDLGLVASLGPAVWVAVAALGLLCALELRRSHPRGLVAGALVLAVVLVLQGTPVIVEGVGGVPVGWLHLSFADHMAETGGILTGKDARFSWPGFFALLGVVVPAAGLGDGADLLRWAPLLNGLLVLPPLVLLARSVSRSARVVVLAPLVYAGFNWYQQDYLAPQAMALLLMLGVVAVLLHVGRGGVGEPTVDRHVLLGLMLLPLAAIAVSHQLTPPVTVGMLLVLAIAKRTALPKLWLVMLAFTVLWTVFGASDFWMGHLDQIFGTVGQVDGNVTAGVADRVVGTDGHVRMLALRMVLSALVLLLGGLGFLRLVRDPAQRRTGWMLAALAMGPFGLILLQSYGGEVVMRCFVFALPALAVLAATGIEGVLGIRGEAAATPTGARAMVLPVVGGVLLALVLATQVAARGANAPFEETSATQLEATRLLVEQRGDDEVVLSFGWQNPLGLLPAAQPRNQEASEETCGSLGFGLECVEHWDAEWIYASATDDAYWALTTGEPGQGMAIAEELLAQGGWVEVYRADDVLLLAAADRG</sequence>
<feature type="transmembrane region" description="Helical" evidence="2">
    <location>
        <begin position="544"/>
        <end position="564"/>
    </location>
</feature>
<feature type="transmembrane region" description="Helical" evidence="2">
    <location>
        <begin position="126"/>
        <end position="145"/>
    </location>
</feature>
<evidence type="ECO:0000313" key="4">
    <source>
        <dbReference type="Proteomes" id="UP001139485"/>
    </source>
</evidence>
<accession>A0A9X2D8V6</accession>
<dbReference type="EMBL" id="JAMOIL010000018">
    <property type="protein sequence ID" value="MCM0621493.1"/>
    <property type="molecule type" value="Genomic_DNA"/>
</dbReference>
<feature type="transmembrane region" description="Helical" evidence="2">
    <location>
        <begin position="585"/>
        <end position="604"/>
    </location>
</feature>
<keyword evidence="4" id="KW-1185">Reference proteome</keyword>
<evidence type="ECO:0000256" key="2">
    <source>
        <dbReference type="SAM" id="Phobius"/>
    </source>
</evidence>
<feature type="transmembrane region" description="Helical" evidence="2">
    <location>
        <begin position="521"/>
        <end position="538"/>
    </location>
</feature>
<protein>
    <submittedName>
        <fullName evidence="3">Uncharacterized protein</fullName>
    </submittedName>
</protein>
<feature type="transmembrane region" description="Helical" evidence="2">
    <location>
        <begin position="45"/>
        <end position="63"/>
    </location>
</feature>
<feature type="transmembrane region" description="Helical" evidence="2">
    <location>
        <begin position="100"/>
        <end position="120"/>
    </location>
</feature>
<feature type="compositionally biased region" description="Low complexity" evidence="1">
    <location>
        <begin position="13"/>
        <end position="34"/>
    </location>
</feature>
<feature type="transmembrane region" description="Helical" evidence="2">
    <location>
        <begin position="234"/>
        <end position="254"/>
    </location>
</feature>
<feature type="transmembrane region" description="Helical" evidence="2">
    <location>
        <begin position="434"/>
        <end position="455"/>
    </location>
</feature>
<feature type="transmembrane region" description="Helical" evidence="2">
    <location>
        <begin position="69"/>
        <end position="93"/>
    </location>
</feature>
<evidence type="ECO:0000256" key="1">
    <source>
        <dbReference type="SAM" id="MobiDB-lite"/>
    </source>
</evidence>
<feature type="transmembrane region" description="Helical" evidence="2">
    <location>
        <begin position="287"/>
        <end position="305"/>
    </location>
</feature>
<dbReference type="AlphaFoldDB" id="A0A9X2D8V6"/>
<feature type="transmembrane region" description="Helical" evidence="2">
    <location>
        <begin position="490"/>
        <end position="509"/>
    </location>
</feature>
<proteinExistence type="predicted"/>
<feature type="transmembrane region" description="Helical" evidence="2">
    <location>
        <begin position="201"/>
        <end position="222"/>
    </location>
</feature>
<feature type="transmembrane region" description="Helical" evidence="2">
    <location>
        <begin position="165"/>
        <end position="189"/>
    </location>
</feature>
<keyword evidence="2" id="KW-1133">Transmembrane helix</keyword>
<organism evidence="3 4">
    <name type="scientific">Nocardioides bruguierae</name>
    <dbReference type="NCBI Taxonomy" id="2945102"/>
    <lineage>
        <taxon>Bacteria</taxon>
        <taxon>Bacillati</taxon>
        <taxon>Actinomycetota</taxon>
        <taxon>Actinomycetes</taxon>
        <taxon>Propionibacteriales</taxon>
        <taxon>Nocardioidaceae</taxon>
        <taxon>Nocardioides</taxon>
    </lineage>
</organism>
<reference evidence="3" key="1">
    <citation type="submission" date="2022-05" db="EMBL/GenBank/DDBJ databases">
        <authorList>
            <person name="Tuo L."/>
        </authorList>
    </citation>
    <scope>NUCLEOTIDE SEQUENCE</scope>
    <source>
        <strain evidence="3">BSK12Z-4</strain>
    </source>
</reference>